<reference evidence="2 3" key="1">
    <citation type="submission" date="2017-03" db="EMBL/GenBank/DDBJ databases">
        <title>Genome Survey of Euroglyphus maynei.</title>
        <authorList>
            <person name="Arlian L.G."/>
            <person name="Morgan M.S."/>
            <person name="Rider S.D."/>
        </authorList>
    </citation>
    <scope>NUCLEOTIDE SEQUENCE [LARGE SCALE GENOMIC DNA]</scope>
    <source>
        <strain evidence="2">Arlian Lab</strain>
        <tissue evidence="2">Whole body</tissue>
    </source>
</reference>
<dbReference type="Proteomes" id="UP000194236">
    <property type="component" value="Unassembled WGS sequence"/>
</dbReference>
<feature type="compositionally biased region" description="Basic and acidic residues" evidence="1">
    <location>
        <begin position="1"/>
        <end position="20"/>
    </location>
</feature>
<gene>
    <name evidence="2" type="ORF">BLA29_012743</name>
</gene>
<comment type="caution">
    <text evidence="2">The sequence shown here is derived from an EMBL/GenBank/DDBJ whole genome shotgun (WGS) entry which is preliminary data.</text>
</comment>
<sequence length="105" mass="12177">MDKSNSSSDKKRITTGDERQQQPPSPRRRRGMGQKCPPKHHTKFIFKISKTIKEEAAKQCDYLQKKLFIKSAPDQVTMMVAIPNNNHNNDDDQQQQQHDNPDCNQ</sequence>
<name>A0A1Y3BM01_EURMA</name>
<feature type="compositionally biased region" description="Low complexity" evidence="1">
    <location>
        <begin position="94"/>
        <end position="105"/>
    </location>
</feature>
<feature type="region of interest" description="Disordered" evidence="1">
    <location>
        <begin position="82"/>
        <end position="105"/>
    </location>
</feature>
<feature type="compositionally biased region" description="Basic residues" evidence="1">
    <location>
        <begin position="26"/>
        <end position="41"/>
    </location>
</feature>
<evidence type="ECO:0000313" key="2">
    <source>
        <dbReference type="EMBL" id="OTF81990.1"/>
    </source>
</evidence>
<keyword evidence="3" id="KW-1185">Reference proteome</keyword>
<proteinExistence type="predicted"/>
<accession>A0A1Y3BM01</accession>
<protein>
    <submittedName>
        <fullName evidence="2">Uncharacterized protein</fullName>
    </submittedName>
</protein>
<organism evidence="2 3">
    <name type="scientific">Euroglyphus maynei</name>
    <name type="common">Mayne's house dust mite</name>
    <dbReference type="NCBI Taxonomy" id="6958"/>
    <lineage>
        <taxon>Eukaryota</taxon>
        <taxon>Metazoa</taxon>
        <taxon>Ecdysozoa</taxon>
        <taxon>Arthropoda</taxon>
        <taxon>Chelicerata</taxon>
        <taxon>Arachnida</taxon>
        <taxon>Acari</taxon>
        <taxon>Acariformes</taxon>
        <taxon>Sarcoptiformes</taxon>
        <taxon>Astigmata</taxon>
        <taxon>Psoroptidia</taxon>
        <taxon>Analgoidea</taxon>
        <taxon>Pyroglyphidae</taxon>
        <taxon>Pyroglyphinae</taxon>
        <taxon>Euroglyphus</taxon>
    </lineage>
</organism>
<feature type="region of interest" description="Disordered" evidence="1">
    <location>
        <begin position="1"/>
        <end position="41"/>
    </location>
</feature>
<dbReference type="AlphaFoldDB" id="A0A1Y3BM01"/>
<evidence type="ECO:0000313" key="3">
    <source>
        <dbReference type="Proteomes" id="UP000194236"/>
    </source>
</evidence>
<evidence type="ECO:0000256" key="1">
    <source>
        <dbReference type="SAM" id="MobiDB-lite"/>
    </source>
</evidence>
<dbReference type="EMBL" id="MUJZ01010799">
    <property type="protein sequence ID" value="OTF81990.1"/>
    <property type="molecule type" value="Genomic_DNA"/>
</dbReference>